<protein>
    <submittedName>
        <fullName evidence="1">Uncharacterized protein</fullName>
    </submittedName>
</protein>
<sequence>MYLRDLPDDILRLVFKWTASTRTTVVAAFKADRPLIARMQDAAKLWRAVKTLDMYIYPEPRVPSGGAASAPGYDDGIKRTAAALATTIPEVRYVTFSITMSADCTFRGLTSTYIPYERGIGYQHPRVDPATLVSLTLHGWPSDHSWAPFSADDSDAETIEFPNLARLNAIYYNLDTNNMVEVRHRDGHPWKLRLPKLRRLSVNCAQDACPVLEYAVLPAHIDEIHIRAKMPVLHGLSKTPLPASRRLKIDIAKGSSDDSDALAAAQQILECAGESKELALYVSGEAPPVPPASITCTRLTELEIWSPMGVDAMLALIRKLPGLATMVLLGLALDNIQENIAVPKPENSRLAEPFDTRIKTLRIGTVNDEEDLGVLASVAKYLLLRIPTLAVARFSSLKRPVIAEFVRAYSTQYPHLANVDFGF</sequence>
<dbReference type="Proteomes" id="UP001140217">
    <property type="component" value="Unassembled WGS sequence"/>
</dbReference>
<organism evidence="1 2">
    <name type="scientific">Coemansia javaensis</name>
    <dbReference type="NCBI Taxonomy" id="2761396"/>
    <lineage>
        <taxon>Eukaryota</taxon>
        <taxon>Fungi</taxon>
        <taxon>Fungi incertae sedis</taxon>
        <taxon>Zoopagomycota</taxon>
        <taxon>Kickxellomycotina</taxon>
        <taxon>Kickxellomycetes</taxon>
        <taxon>Kickxellales</taxon>
        <taxon>Kickxellaceae</taxon>
        <taxon>Coemansia</taxon>
    </lineage>
</organism>
<reference evidence="1" key="1">
    <citation type="submission" date="2022-07" db="EMBL/GenBank/DDBJ databases">
        <title>Phylogenomic reconstructions and comparative analyses of Kickxellomycotina fungi.</title>
        <authorList>
            <person name="Reynolds N.K."/>
            <person name="Stajich J.E."/>
            <person name="Barry K."/>
            <person name="Grigoriev I.V."/>
            <person name="Crous P."/>
            <person name="Smith M.E."/>
        </authorList>
    </citation>
    <scope>NUCLEOTIDE SEQUENCE</scope>
    <source>
        <strain evidence="1">NBRC 105414</strain>
    </source>
</reference>
<dbReference type="EMBL" id="JANBUL010000024">
    <property type="protein sequence ID" value="KAJ2784567.1"/>
    <property type="molecule type" value="Genomic_DNA"/>
</dbReference>
<keyword evidence="2" id="KW-1185">Reference proteome</keyword>
<comment type="caution">
    <text evidence="1">The sequence shown here is derived from an EMBL/GenBank/DDBJ whole genome shotgun (WGS) entry which is preliminary data.</text>
</comment>
<accession>A0A9W8LLX3</accession>
<gene>
    <name evidence="1" type="ORF">H4R18_001032</name>
</gene>
<evidence type="ECO:0000313" key="1">
    <source>
        <dbReference type="EMBL" id="KAJ2784567.1"/>
    </source>
</evidence>
<evidence type="ECO:0000313" key="2">
    <source>
        <dbReference type="Proteomes" id="UP001140217"/>
    </source>
</evidence>
<proteinExistence type="predicted"/>
<name>A0A9W8LLX3_9FUNG</name>
<dbReference type="AlphaFoldDB" id="A0A9W8LLX3"/>